<evidence type="ECO:0000256" key="3">
    <source>
        <dbReference type="ARBA" id="ARBA00022795"/>
    </source>
</evidence>
<evidence type="ECO:0000313" key="6">
    <source>
        <dbReference type="EMBL" id="ODC04151.1"/>
    </source>
</evidence>
<dbReference type="Pfam" id="PF02120">
    <property type="entry name" value="Flg_hook"/>
    <property type="match status" value="1"/>
</dbReference>
<organism evidence="6 7">
    <name type="scientific">Terasakiispira papahanaumokuakeensis</name>
    <dbReference type="NCBI Taxonomy" id="197479"/>
    <lineage>
        <taxon>Bacteria</taxon>
        <taxon>Pseudomonadati</taxon>
        <taxon>Pseudomonadota</taxon>
        <taxon>Gammaproteobacteria</taxon>
        <taxon>Oceanospirillales</taxon>
        <taxon>Terasakiispira</taxon>
    </lineage>
</organism>
<feature type="region of interest" description="Disordered" evidence="4">
    <location>
        <begin position="36"/>
        <end position="151"/>
    </location>
</feature>
<evidence type="ECO:0000256" key="1">
    <source>
        <dbReference type="ARBA" id="ARBA00003944"/>
    </source>
</evidence>
<dbReference type="PANTHER" id="PTHR37533">
    <property type="entry name" value="FLAGELLAR HOOK-LENGTH CONTROL PROTEIN"/>
    <property type="match status" value="1"/>
</dbReference>
<feature type="domain" description="Flagellar hook-length control protein-like C-terminal" evidence="5">
    <location>
        <begin position="403"/>
        <end position="483"/>
    </location>
</feature>
<feature type="compositionally biased region" description="Polar residues" evidence="4">
    <location>
        <begin position="58"/>
        <end position="71"/>
    </location>
</feature>
<reference evidence="6 7" key="1">
    <citation type="submission" date="2016-08" db="EMBL/GenBank/DDBJ databases">
        <authorList>
            <person name="Seilhamer J.J."/>
        </authorList>
    </citation>
    <scope>NUCLEOTIDE SEQUENCE [LARGE SCALE GENOMIC DNA]</scope>
    <source>
        <strain evidence="6 7">PH27A</strain>
    </source>
</reference>
<name>A0A1E2VB02_9GAMM</name>
<dbReference type="AlphaFoldDB" id="A0A1E2VB02"/>
<comment type="function">
    <text evidence="1">Controls the length of the flagellar hook.</text>
</comment>
<comment type="caution">
    <text evidence="6">The sequence shown here is derived from an EMBL/GenBank/DDBJ whole genome shotgun (WGS) entry which is preliminary data.</text>
</comment>
<evidence type="ECO:0000256" key="2">
    <source>
        <dbReference type="ARBA" id="ARBA00009149"/>
    </source>
</evidence>
<evidence type="ECO:0000259" key="5">
    <source>
        <dbReference type="Pfam" id="PF02120"/>
    </source>
</evidence>
<dbReference type="InterPro" id="IPR052563">
    <property type="entry name" value="FliK"/>
</dbReference>
<dbReference type="InterPro" id="IPR038610">
    <property type="entry name" value="FliK-like_C_sf"/>
</dbReference>
<gene>
    <name evidence="6" type="ORF">BFW38_12070</name>
</gene>
<dbReference type="EMBL" id="MDTQ01000001">
    <property type="protein sequence ID" value="ODC04151.1"/>
    <property type="molecule type" value="Genomic_DNA"/>
</dbReference>
<accession>A0A1E2VB02</accession>
<proteinExistence type="inferred from homology"/>
<dbReference type="GO" id="GO:0009424">
    <property type="term" value="C:bacterial-type flagellum hook"/>
    <property type="evidence" value="ECO:0007669"/>
    <property type="project" value="InterPro"/>
</dbReference>
<dbReference type="PRINTS" id="PR01007">
    <property type="entry name" value="FLGHOOKFLIK"/>
</dbReference>
<keyword evidence="7" id="KW-1185">Reference proteome</keyword>
<feature type="region of interest" description="Disordered" evidence="4">
    <location>
        <begin position="286"/>
        <end position="309"/>
    </location>
</feature>
<dbReference type="GO" id="GO:0044780">
    <property type="term" value="P:bacterial-type flagellum assembly"/>
    <property type="evidence" value="ECO:0007669"/>
    <property type="project" value="InterPro"/>
</dbReference>
<dbReference type="OrthoDB" id="1792985at2"/>
<dbReference type="InterPro" id="IPR001635">
    <property type="entry name" value="Flag_hook_Flik"/>
</dbReference>
<protein>
    <recommendedName>
        <fullName evidence="5">Flagellar hook-length control protein-like C-terminal domain-containing protein</fullName>
    </recommendedName>
</protein>
<dbReference type="RefSeq" id="WP_068999031.1">
    <property type="nucleotide sequence ID" value="NZ_MDTQ01000001.1"/>
</dbReference>
<dbReference type="Gene3D" id="3.30.750.140">
    <property type="match status" value="1"/>
</dbReference>
<dbReference type="CDD" id="cd17470">
    <property type="entry name" value="T3SS_Flik_C"/>
    <property type="match status" value="1"/>
</dbReference>
<dbReference type="PANTHER" id="PTHR37533:SF2">
    <property type="entry name" value="FLAGELLAR HOOK-LENGTH CONTROL PROTEIN"/>
    <property type="match status" value="1"/>
</dbReference>
<comment type="similarity">
    <text evidence="2">Belongs to the FliK family.</text>
</comment>
<evidence type="ECO:0000256" key="4">
    <source>
        <dbReference type="SAM" id="MobiDB-lite"/>
    </source>
</evidence>
<dbReference type="InterPro" id="IPR021136">
    <property type="entry name" value="Flagellar_hook_control-like_C"/>
</dbReference>
<dbReference type="Proteomes" id="UP000094291">
    <property type="component" value="Unassembled WGS sequence"/>
</dbReference>
<feature type="compositionally biased region" description="Basic and acidic residues" evidence="4">
    <location>
        <begin position="100"/>
        <end position="109"/>
    </location>
</feature>
<feature type="compositionally biased region" description="Polar residues" evidence="4">
    <location>
        <begin position="81"/>
        <end position="99"/>
    </location>
</feature>
<keyword evidence="3" id="KW-1005">Bacterial flagellum biogenesis</keyword>
<evidence type="ECO:0000313" key="7">
    <source>
        <dbReference type="Proteomes" id="UP000094291"/>
    </source>
</evidence>
<dbReference type="STRING" id="197479.BFW38_12070"/>
<sequence length="534" mass="57294">MAQSSLGILLQTASAGSLKPSAQATLKSPAQAPAFGQYLNAGRSSSRADQSLDRVSKETNVPNRSQNAVSNNERDRVPNKTVATTQHGASADTAQNNARESTETAKVKSAESSSAGDTQVGKKKGAEDPASNARLSPEGGKSMPDEGQALPLDDKTRDVLAQFDDEQLKKVLSKLTEWLNQHPDADLDQLNLSDELRAQLDQLSGELGLKFGDLEAAVRELAAAFQQLPEGQHYRLAWRADSIGEDGKRFELVTVRLSPSSEVAQANSAKSQEALVSEVVDKWRQQQDSSQRELSSGKQSLDQAASKQQQDMLASESLFNRYVTSQKEQKMALGMNALGINAQDGKGHTRTDSLQQLIQTAGQGLQQLQSSSINASRTSVPALPLMTAQANAAAQSNASALVERIAIMQSRNMKIAEIRLDPPELGALRIRIHMQGDQANISFQSPHAHVRDALEQSMPRLRDMLAEQGMDMGEANVADQQHGERSIAEDMAAAHDGSEGASSSAQESGIELDADGVSISVPQRQLVGLVDAYA</sequence>